<comment type="similarity">
    <text evidence="1">Belongs to the VPS13 family.</text>
</comment>
<dbReference type="Pfam" id="PF00595">
    <property type="entry name" value="PDZ"/>
    <property type="match status" value="1"/>
</dbReference>
<dbReference type="Proteomes" id="UP001259832">
    <property type="component" value="Unassembled WGS sequence"/>
</dbReference>
<dbReference type="EMBL" id="JASMQC010000023">
    <property type="protein sequence ID" value="KAK1935330.1"/>
    <property type="molecule type" value="Genomic_DNA"/>
</dbReference>
<feature type="region of interest" description="Disordered" evidence="4">
    <location>
        <begin position="888"/>
        <end position="914"/>
    </location>
</feature>
<proteinExistence type="inferred from homology"/>
<accession>A0AAD9LG88</accession>
<dbReference type="SUPFAM" id="SSF50156">
    <property type="entry name" value="PDZ domain-like"/>
    <property type="match status" value="1"/>
</dbReference>
<keyword evidence="2" id="KW-0813">Transport</keyword>
<feature type="compositionally biased region" description="Acidic residues" evidence="4">
    <location>
        <begin position="888"/>
        <end position="900"/>
    </location>
</feature>
<name>A0AAD9LG88_9STRA</name>
<dbReference type="Pfam" id="PF25036">
    <property type="entry name" value="VPS13_VAB"/>
    <property type="match status" value="1"/>
</dbReference>
<feature type="compositionally biased region" description="Low complexity" evidence="4">
    <location>
        <begin position="901"/>
        <end position="910"/>
    </location>
</feature>
<dbReference type="Pfam" id="PF12624">
    <property type="entry name" value="VPS13_N"/>
    <property type="match status" value="1"/>
</dbReference>
<feature type="region of interest" description="Disordered" evidence="4">
    <location>
        <begin position="3769"/>
        <end position="3792"/>
    </location>
</feature>
<protein>
    <submittedName>
        <fullName evidence="6">Vacuolar protein sorting-associated protein 13A</fullName>
    </submittedName>
</protein>
<sequence>MAKAIISSILEAQLGKYVDGLRSDSLVVGLWSGELELRDLALKPHALAELQLPVSVTSGSVSRVLVRVPWNQLGSASVKITLEGVSALVVPNTERPSSAELLQAKKNNLERRELLRQHQRFAARVAPGQDQGKQKNTEDEGTFVSRLTARIVANLQVSLQDVHLRYEDFVANLEAPFACGFMLEKFRFFTTDEAGLEAFVDQSTVHSSFTYKKAELTQFGMYWDRLDRNDTEARLEIQRNVPKAMRDMVQALNRQENSKRRWVLKPCSIGVQLTKNESADYSTVAKYTVEAEVGALQGSLTREQYEDVLFLQRAFLGRRAVEAHFALARGRPLHTPGARPKEWWDYATRLVLEQRRAKLRREEKDEGTRLHRRPHRRKMRWSSVHKALLEQQLYIEAFRTELRNGTPLDLSTRQGKFKQRYEEVYPLDVVLLLRDAAENAEERVQAEAKAAARAQTKPQTTQDGGGSWYSYFFGGETDISSASTQEEQVLSAEGRENLREAYNDAVEKAGSAHEVPMGCNLMSIQIQLTNGSMALYQSNAHESPFVTGMLHGSLAVNIQPEDEWDANFRVQHFDIFNGLARDSRFHSFCSPSASPSDDLSSSCVNIDLSRRVVMQTQALVDEGLQATLKVRVRSQPIRVLVDPSFVMFLHAFFVSLLPEKQLEKVWQFATSSVADWMFADDPKLLESSDTEKEAEEAELMRSLERAEGRVAYDVLVDMDAPVLILPENVSEPTGAVLVVDLGKLSFRNDDKVIAIDTPLDTALDTTDNDPRLHWRLEVTQIHVSLGRQEQLVNWSDEEVHAFSKIVKELSLEFLLHTQASSTRLRLPSRGKNTAVKPLPQVGVYAAVPSIVVSLAEEQLVALGQIHSSILVQAAAIARAKDMQLTYFEDQEDDSGEESTTDSESASDQSSRNVATATATIEDKFLLEMELSLGCVELNLRESSAQDAFVLRASHTSFAVEAYSTRQVFHARLKALVMEDKLYSPDSRFYKLISTGESGGDTTHLIAIGVTTFSPESTQNSSLQVEADVQFNVLHLQWNPSSVALFYRIISAYASAIQSHDDDFPSEALTSPVKSTSAPTVLPDQTQPGKKNRVAVLSTLRSRGRPVVVVRASLVQFSLTFNKDQIDRQLARLEMTNSALNYTSYAIERSAEEDAFEVTGHVGNFVGTDLSTSKHPLYATLLGLDEDEARRRSTAGEKLDALLSFEFASDPVVSGKSALRLAFQPIRGVYYHQQVLELVDFVLEGVLGAMVSQTLMNATQLLLREDEASVVLDLSVEKPTLILPLSLEDAPHAKVTANVLRLVHFPSSAVHYHGPPEARIKQVVHDEALPRAVVHTSDGVSLRVDCKDLFLEQVHIYCTTAGGKKTKEGEGPVYEELLPEPADLKISIEDLVSSTISIDENSDVFLPRITVDSVLPPLEAHLSRTSYLGIVALILENFGAEELQNEPDSAGEMSRTNSSGHVLGKRRSSADTDLPSLRPTVRYTYLQADADEATLQVRFVMENVRVLLYQDKQLEADEDTLDSMVQRTFESDTRRRDGALAEVVATDFSLVFDDEYEKNPRLAVHLGAFSARDLVGEYKSSSDESGTLLVSPQPLEIRYTWDDTALTGDLDLLFSEVTGTVIPEALLSLLGFFALPTKPGKPGPTKEKSLAEASRKVPPSPSLLTRRESISDILRDGKEPDLTITIRATAKQVGVALPRDAYDPDSPRVTFAGDFTLEFMWKPHPDPKKGKNGDDLDIQSSILADARNMEVVLENARRPGCCVAAPATNAKWDAIDVAPLIQLLEPCSLHVEVSDLFPHAGQRQQIVALSFTPIEVFVSYDDARMAMDTMEALNTAIEQHEEFKRSSREPLEFHSLTRARTSSKSLVIEEEEVHRYFTCELPTVSLTLINDCDGCDMGLAQLQIERCHLFLNVTYTAQAEEVDGSAFFALESPVTTTISGGGNLVVLMSYYNPDTRDWHPMCTEWGLDASVQGSISNESELHVILTASQALDLTVTHGLLEVVASVGGAWQRRATVATKGYADDEDEETKRRKMAPCVIRNETGLPLSFWLTNGSFTTEPLIVSTGSLADVRYLHAPGRGRGVVRRYASGDREAANLRLCLQLMDAKSSGDNEARFQAVQGLIFEQLGARTFPLVDTHGQRTSFTLSLSAQLVEGRILLVVSSPIKLVNRLASGRSVALLVNDPTWQTPVEIGILPPNQESAIPVLLSLASELRVRPIGNGSTSSWSAPIPVQTRSAVELKVEAAVSSTSASRESFTGPDEGRNAVYCVLMSSEKEMRAVSFAEPLVLVNKLPVPLTYRVRSAYSSAYGSGTSDSPSKPETIAVGAKTSIWWTDVAQRPLFQLLVEGCTTASKWLELAPRGTANGAVLSIQLSRVDDGRPFRLLLRVVGGTERNARPVLVEILAEVWVINRSGLELVYGTAADSEAYIPPRAARAQVGNAQISAYSSDNSGKVPVVRIGLRGCNWSARFEADPRRLSWQDECITLRSAGSSGSSGGVLYELGVSADYATRHFGSVTTLVSVIPRYLVFNRSSHTLLLLESPNRQQRLEDASNGNVAHHVLGAGDMYALYWVGGSRAPLRASVLPDGAGSDAFCSDGYDWSTAFAVDRVATTDLLIPPRSSGRGVQLEVTVKRGSFSQATFVVVVTDGGAGSPTSTSSRLSSAGSTISRDGIADTGAAGWQTFSLHAQVAGVIVTVTDKKHGRTIEEPHNLFAGGSEGGSESVARATFTRIGLEASWSPQATAAKLNLMGLKVEDLLPKSKNRVVLRPLLHGDGAAGSARPSMDKYFLELTYLERPHAKYTWVERVHLELQNVKVSTSMSFVDRLNKLQEETIAHFQHTSLVSAFPGEESFQIDDSSDADDLLAYFVPQSEEGEEGSSADMAAMTGRKLYIASGEISPVRVVVSFTRDKSDSSHDGFWLSNLKLKIENACVTLEGYRLSHALATQESLGAAIVRFYEQSVKSQALNLIDSIEVTSLVTSMVAGGVTSLVSTLRGKADPAAAAGAMAPGLLTSSSSGDGESLGAPFRYEHMSNGDIVRKHSRAIGECCNSAEFLRQVRHLVYDWDANHTGLEARGCVALALINNSRHSLVVNTQLNDGASLRVLPLGRRHLASVLDSSDSENASAGGRATNWRPDRALVVFAYGYTPTLLTSGDVYFTVQSNACNVYATRKTARLKANRGYTATFTLQETQSWWSANVVIIGDDLQVNESSTPASDSALFGEVPATAQGSADSEEYEVEFAGASLGLIAKQSGDSVIVRECVPSSAAAASGRIAAGDCILTVNGVNVANTSQFKNLSFCDSGAQDATPTQHTIYLSAIESITHLPARFKSKKQDVKHVEDKLQAVRSKRVATFFQVKARQRAGVATLASMVGRSAATVSALLRSLRHAAIGFFTRKRGKLTAIGRSKWGRKLRSALTGEKSLLSMFQKTLGRTFGRSAEKKAQLDQERQQHQVRIYQWMCQALARLGRSSIAAAHRRRRAEGASHLSKEMVGRLLTEAVVKVAAICVQERLDTYARVIQRLWKRMKRNEQAALESKERLLKLLMDLPMRLRGHQQRQQQELKNVHDASTSSTTLFILRAARRLAARTIQRVWRGHCVRERVRRIRNWKLKKFQRQRQRERLREARGALLAPSEAERARRRELETRLLARQQETPVLPLPRREWRYQRRGERATLLEPLPLQRPPHVSASTRTKVQCVPFSRFEKIMAQDARVNLNNVWVAIPVGHQEVPEETGEKHGELRPLLVGRGRQKKKGGLQTTYDWVPAHLLQSKEEREATASRRRQRTASPVSKSILQL</sequence>
<keyword evidence="7" id="KW-1185">Reference proteome</keyword>
<dbReference type="GO" id="GO:0006623">
    <property type="term" value="P:protein targeting to vacuole"/>
    <property type="evidence" value="ECO:0007669"/>
    <property type="project" value="TreeGrafter"/>
</dbReference>
<evidence type="ECO:0000256" key="3">
    <source>
        <dbReference type="ARBA" id="ARBA00023055"/>
    </source>
</evidence>
<dbReference type="GO" id="GO:0045053">
    <property type="term" value="P:protein retention in Golgi apparatus"/>
    <property type="evidence" value="ECO:0007669"/>
    <property type="project" value="TreeGrafter"/>
</dbReference>
<dbReference type="InterPro" id="IPR036034">
    <property type="entry name" value="PDZ_sf"/>
</dbReference>
<evidence type="ECO:0000313" key="7">
    <source>
        <dbReference type="Proteomes" id="UP001259832"/>
    </source>
</evidence>
<comment type="caution">
    <text evidence="6">The sequence shown here is derived from an EMBL/GenBank/DDBJ whole genome shotgun (WGS) entry which is preliminary data.</text>
</comment>
<dbReference type="InterPro" id="IPR026854">
    <property type="entry name" value="VPS13_N"/>
</dbReference>
<dbReference type="InterPro" id="IPR009543">
    <property type="entry name" value="VPS13_VAB"/>
</dbReference>
<dbReference type="Gene3D" id="2.30.42.10">
    <property type="match status" value="1"/>
</dbReference>
<dbReference type="InterPro" id="IPR001478">
    <property type="entry name" value="PDZ"/>
</dbReference>
<reference evidence="6" key="1">
    <citation type="submission" date="2023-08" db="EMBL/GenBank/DDBJ databases">
        <title>Reference Genome Resource for the Citrus Pathogen Phytophthora citrophthora.</title>
        <authorList>
            <person name="Moller H."/>
            <person name="Coetzee B."/>
            <person name="Rose L.J."/>
            <person name="Van Niekerk J.M."/>
        </authorList>
    </citation>
    <scope>NUCLEOTIDE SEQUENCE</scope>
    <source>
        <strain evidence="6">STE-U-9442</strain>
    </source>
</reference>
<feature type="compositionally biased region" description="Basic and acidic residues" evidence="4">
    <location>
        <begin position="1643"/>
        <end position="1654"/>
    </location>
</feature>
<keyword evidence="3" id="KW-0445">Lipid transport</keyword>
<evidence type="ECO:0000259" key="5">
    <source>
        <dbReference type="PROSITE" id="PS50106"/>
    </source>
</evidence>
<gene>
    <name evidence="6" type="ORF">P3T76_010555</name>
</gene>
<feature type="compositionally biased region" description="Polar residues" evidence="4">
    <location>
        <begin position="1067"/>
        <end position="1087"/>
    </location>
</feature>
<dbReference type="PANTHER" id="PTHR16166">
    <property type="entry name" value="VACUOLAR PROTEIN SORTING-ASSOCIATED PROTEIN VPS13"/>
    <property type="match status" value="1"/>
</dbReference>
<dbReference type="PROSITE" id="PS50096">
    <property type="entry name" value="IQ"/>
    <property type="match status" value="1"/>
</dbReference>
<organism evidence="6 7">
    <name type="scientific">Phytophthora citrophthora</name>
    <dbReference type="NCBI Taxonomy" id="4793"/>
    <lineage>
        <taxon>Eukaryota</taxon>
        <taxon>Sar</taxon>
        <taxon>Stramenopiles</taxon>
        <taxon>Oomycota</taxon>
        <taxon>Peronosporomycetes</taxon>
        <taxon>Peronosporales</taxon>
        <taxon>Peronosporaceae</taxon>
        <taxon>Phytophthora</taxon>
    </lineage>
</organism>
<dbReference type="InterPro" id="IPR026847">
    <property type="entry name" value="VPS13"/>
</dbReference>
<evidence type="ECO:0000256" key="2">
    <source>
        <dbReference type="ARBA" id="ARBA00022448"/>
    </source>
</evidence>
<dbReference type="GO" id="GO:0006869">
    <property type="term" value="P:lipid transport"/>
    <property type="evidence" value="ECO:0007669"/>
    <property type="project" value="UniProtKB-KW"/>
</dbReference>
<feature type="region of interest" description="Disordered" evidence="4">
    <location>
        <begin position="1640"/>
        <end position="1661"/>
    </location>
</feature>
<feature type="domain" description="PDZ" evidence="5">
    <location>
        <begin position="3239"/>
        <end position="3289"/>
    </location>
</feature>
<feature type="region of interest" description="Disordered" evidence="4">
    <location>
        <begin position="1444"/>
        <end position="1470"/>
    </location>
</feature>
<dbReference type="SMART" id="SM00228">
    <property type="entry name" value="PDZ"/>
    <property type="match status" value="1"/>
</dbReference>
<evidence type="ECO:0000313" key="6">
    <source>
        <dbReference type="EMBL" id="KAK1935330.1"/>
    </source>
</evidence>
<dbReference type="PROSITE" id="PS50106">
    <property type="entry name" value="PDZ"/>
    <property type="match status" value="1"/>
</dbReference>
<dbReference type="PANTHER" id="PTHR16166:SF93">
    <property type="entry name" value="INTERMEMBRANE LIPID TRANSFER PROTEIN VPS13"/>
    <property type="match status" value="1"/>
</dbReference>
<evidence type="ECO:0000256" key="4">
    <source>
        <dbReference type="SAM" id="MobiDB-lite"/>
    </source>
</evidence>
<feature type="region of interest" description="Disordered" evidence="4">
    <location>
        <begin position="1064"/>
        <end position="1087"/>
    </location>
</feature>
<evidence type="ECO:0000256" key="1">
    <source>
        <dbReference type="ARBA" id="ARBA00006545"/>
    </source>
</evidence>